<dbReference type="GO" id="GO:0046872">
    <property type="term" value="F:metal ion binding"/>
    <property type="evidence" value="ECO:0007669"/>
    <property type="project" value="UniProtKB-KW"/>
</dbReference>
<keyword evidence="1" id="KW-0285">Flavoprotein</keyword>
<protein>
    <submittedName>
        <fullName evidence="9">Uncharacterized protein</fullName>
    </submittedName>
</protein>
<evidence type="ECO:0000259" key="7">
    <source>
        <dbReference type="Pfam" id="PF22289"/>
    </source>
</evidence>
<evidence type="ECO:0000256" key="3">
    <source>
        <dbReference type="ARBA" id="ARBA00022723"/>
    </source>
</evidence>
<comment type="caution">
    <text evidence="9">The sequence shown here is derived from an EMBL/GenBank/DDBJ whole genome shotgun (WGS) entry which is preliminary data.</text>
</comment>
<evidence type="ECO:0000313" key="9">
    <source>
        <dbReference type="EMBL" id="TLD72837.1"/>
    </source>
</evidence>
<organism evidence="9 10">
    <name type="scientific">Phragmitibacter flavus</name>
    <dbReference type="NCBI Taxonomy" id="2576071"/>
    <lineage>
        <taxon>Bacteria</taxon>
        <taxon>Pseudomonadati</taxon>
        <taxon>Verrucomicrobiota</taxon>
        <taxon>Verrucomicrobiia</taxon>
        <taxon>Verrucomicrobiales</taxon>
        <taxon>Verrucomicrobiaceae</taxon>
        <taxon>Phragmitibacter</taxon>
    </lineage>
</organism>
<dbReference type="InterPro" id="IPR054582">
    <property type="entry name" value="DmmA-like_N"/>
</dbReference>
<reference evidence="9 10" key="1">
    <citation type="submission" date="2019-05" db="EMBL/GenBank/DDBJ databases">
        <title>Verrucobacter flavum gen. nov., sp. nov. a new member of the family Verrucomicrobiaceae.</title>
        <authorList>
            <person name="Szuroczki S."/>
            <person name="Abbaszade G."/>
            <person name="Szabo A."/>
            <person name="Felfoldi T."/>
            <person name="Schumann P."/>
            <person name="Boka K."/>
            <person name="Keki Z."/>
            <person name="Toumi M."/>
            <person name="Toth E."/>
        </authorList>
    </citation>
    <scope>NUCLEOTIDE SEQUENCE [LARGE SCALE GENOMIC DNA]</scope>
    <source>
        <strain evidence="9 10">MG-N-17</strain>
    </source>
</reference>
<evidence type="ECO:0000256" key="5">
    <source>
        <dbReference type="ARBA" id="ARBA00023004"/>
    </source>
</evidence>
<evidence type="ECO:0000313" key="10">
    <source>
        <dbReference type="Proteomes" id="UP000306196"/>
    </source>
</evidence>
<proteinExistence type="predicted"/>
<dbReference type="Pfam" id="PF22290">
    <property type="entry name" value="DmmA-like_N"/>
    <property type="match status" value="1"/>
</dbReference>
<dbReference type="RefSeq" id="WP_138084460.1">
    <property type="nucleotide sequence ID" value="NZ_VAUV01000001.1"/>
</dbReference>
<dbReference type="OrthoDB" id="2867625at2"/>
<accession>A0A5R8KKQ5</accession>
<evidence type="ECO:0000256" key="6">
    <source>
        <dbReference type="ARBA" id="ARBA00023014"/>
    </source>
</evidence>
<dbReference type="AlphaFoldDB" id="A0A5R8KKQ5"/>
<keyword evidence="5" id="KW-0408">Iron</keyword>
<sequence>MGSIKSQPVYAPLTFNPEASHHLFATSGVGYHAVETLLTETPAFPYTWLHVGDTPASPTAFGYPDESSLLRDLEIKLRQVSPGTQIALAGPETFIWSAALVTRGAGFSRSRVQTQLMGSKARRVLCAHCRHLHEGIQHTIFVCHGCGLHLAVRDHFSRRLCAYLAGRVDAEEPGNIPQSEELYA</sequence>
<keyword evidence="3" id="KW-0479">Metal-binding</keyword>
<dbReference type="EMBL" id="VAUV01000001">
    <property type="protein sequence ID" value="TLD72837.1"/>
    <property type="molecule type" value="Genomic_DNA"/>
</dbReference>
<evidence type="ECO:0000259" key="8">
    <source>
        <dbReference type="Pfam" id="PF22290"/>
    </source>
</evidence>
<dbReference type="Pfam" id="PF22289">
    <property type="entry name" value="DmmA-like_C"/>
    <property type="match status" value="1"/>
</dbReference>
<keyword evidence="2" id="KW-0001">2Fe-2S</keyword>
<keyword evidence="6" id="KW-0411">Iron-sulfur</keyword>
<evidence type="ECO:0000256" key="2">
    <source>
        <dbReference type="ARBA" id="ARBA00022714"/>
    </source>
</evidence>
<evidence type="ECO:0000256" key="4">
    <source>
        <dbReference type="ARBA" id="ARBA00023002"/>
    </source>
</evidence>
<feature type="domain" description="Dimethylamine monooxygenase subunit DmmA-like N-terminal" evidence="8">
    <location>
        <begin position="3"/>
        <end position="112"/>
    </location>
</feature>
<dbReference type="NCBIfam" id="NF041259">
    <property type="entry name" value="mono_DmmA_fam"/>
    <property type="match status" value="1"/>
</dbReference>
<keyword evidence="10" id="KW-1185">Reference proteome</keyword>
<feature type="domain" description="Dimethylamine monooxygenase subunit DmmA-like C-terminal" evidence="7">
    <location>
        <begin position="123"/>
        <end position="165"/>
    </location>
</feature>
<evidence type="ECO:0000256" key="1">
    <source>
        <dbReference type="ARBA" id="ARBA00022630"/>
    </source>
</evidence>
<dbReference type="GO" id="GO:0016491">
    <property type="term" value="F:oxidoreductase activity"/>
    <property type="evidence" value="ECO:0007669"/>
    <property type="project" value="UniProtKB-KW"/>
</dbReference>
<dbReference type="InterPro" id="IPR048037">
    <property type="entry name" value="DmmA-like_C"/>
</dbReference>
<dbReference type="GO" id="GO:0051537">
    <property type="term" value="F:2 iron, 2 sulfur cluster binding"/>
    <property type="evidence" value="ECO:0007669"/>
    <property type="project" value="UniProtKB-KW"/>
</dbReference>
<gene>
    <name evidence="9" type="ORF">FEM03_01835</name>
</gene>
<dbReference type="Proteomes" id="UP000306196">
    <property type="component" value="Unassembled WGS sequence"/>
</dbReference>
<name>A0A5R8KKQ5_9BACT</name>
<keyword evidence="4" id="KW-0560">Oxidoreductase</keyword>